<protein>
    <submittedName>
        <fullName evidence="2">Uncharacterized protein</fullName>
    </submittedName>
</protein>
<name>A0A8H5ZY78_PETAA</name>
<proteinExistence type="predicted"/>
<dbReference type="Proteomes" id="UP000541154">
    <property type="component" value="Unassembled WGS sequence"/>
</dbReference>
<evidence type="ECO:0000313" key="2">
    <source>
        <dbReference type="EMBL" id="KAF5857256.1"/>
    </source>
</evidence>
<gene>
    <name evidence="2" type="ORF">ETB97_006018</name>
</gene>
<evidence type="ECO:0000256" key="1">
    <source>
        <dbReference type="SAM" id="MobiDB-lite"/>
    </source>
</evidence>
<feature type="compositionally biased region" description="Polar residues" evidence="1">
    <location>
        <begin position="48"/>
        <end position="60"/>
    </location>
</feature>
<feature type="region of interest" description="Disordered" evidence="1">
    <location>
        <begin position="1"/>
        <end position="71"/>
    </location>
</feature>
<organism evidence="2 3">
    <name type="scientific">Petromyces alliaceus</name>
    <name type="common">Aspergillus alliaceus</name>
    <dbReference type="NCBI Taxonomy" id="209559"/>
    <lineage>
        <taxon>Eukaryota</taxon>
        <taxon>Fungi</taxon>
        <taxon>Dikarya</taxon>
        <taxon>Ascomycota</taxon>
        <taxon>Pezizomycotina</taxon>
        <taxon>Eurotiomycetes</taxon>
        <taxon>Eurotiomycetidae</taxon>
        <taxon>Eurotiales</taxon>
        <taxon>Aspergillaceae</taxon>
        <taxon>Aspergillus</taxon>
        <taxon>Aspergillus subgen. Circumdati</taxon>
    </lineage>
</organism>
<dbReference type="EMBL" id="SPNV01000267">
    <property type="protein sequence ID" value="KAF5857256.1"/>
    <property type="molecule type" value="Genomic_DNA"/>
</dbReference>
<feature type="compositionally biased region" description="Low complexity" evidence="1">
    <location>
        <begin position="1"/>
        <end position="22"/>
    </location>
</feature>
<keyword evidence="3" id="KW-1185">Reference proteome</keyword>
<comment type="caution">
    <text evidence="2">The sequence shown here is derived from an EMBL/GenBank/DDBJ whole genome shotgun (WGS) entry which is preliminary data.</text>
</comment>
<dbReference type="AlphaFoldDB" id="A0A8H5ZY78"/>
<evidence type="ECO:0000313" key="3">
    <source>
        <dbReference type="Proteomes" id="UP000541154"/>
    </source>
</evidence>
<reference evidence="2 3" key="1">
    <citation type="submission" date="2019-04" db="EMBL/GenBank/DDBJ databases">
        <title>Aspergillus burnettii sp. nov., novel species from soil in southeast Queensland.</title>
        <authorList>
            <person name="Gilchrist C.L.M."/>
            <person name="Pitt J.I."/>
            <person name="Lange L."/>
            <person name="Lacey H.J."/>
            <person name="Vuong D."/>
            <person name="Midgley D.J."/>
            <person name="Greenfield P."/>
            <person name="Bradbury M."/>
            <person name="Lacey E."/>
            <person name="Busk P.K."/>
            <person name="Pilgaard B."/>
            <person name="Chooi Y.H."/>
            <person name="Piggott A.M."/>
        </authorList>
    </citation>
    <scope>NUCLEOTIDE SEQUENCE [LARGE SCALE GENOMIC DNA]</scope>
    <source>
        <strain evidence="2 3">FRR 5400</strain>
    </source>
</reference>
<sequence>MAKVPSRTSMSSLAGSSGSRTSHNGVRIEEPSAPATTQLTRPRRRKSVTQPSSQPGSHSQAPDDPTEALESHSVCLETVKDLECDLQKQLSQAQHAQSSAITETLPYIDGLAPFDVPEYMFT</sequence>
<accession>A0A8H5ZY78</accession>